<dbReference type="InterPro" id="IPR001242">
    <property type="entry name" value="Condensation_dom"/>
</dbReference>
<accession>A0A656GL47</accession>
<organism evidence="2 3">
    <name type="scientific">Pseudomonas amygdali pv. mori str. 301020</name>
    <dbReference type="NCBI Taxonomy" id="629261"/>
    <lineage>
        <taxon>Bacteria</taxon>
        <taxon>Pseudomonadati</taxon>
        <taxon>Pseudomonadota</taxon>
        <taxon>Gammaproteobacteria</taxon>
        <taxon>Pseudomonadales</taxon>
        <taxon>Pseudomonadaceae</taxon>
        <taxon>Pseudomonas</taxon>
        <taxon>Pseudomonas amygdali</taxon>
    </lineage>
</organism>
<reference evidence="2 3" key="1">
    <citation type="journal article" date="2011" name="PLoS Pathog.">
        <title>Dynamic evolution of pathogenicity revealed by sequencing and comparative genomics of 19 Pseudomonas syringae isolates.</title>
        <authorList>
            <person name="Baltrus D.A."/>
            <person name="Nishimura M.T."/>
            <person name="Romanchuk A."/>
            <person name="Chang J.H."/>
            <person name="Mukhtar M.S."/>
            <person name="Cherkis K."/>
            <person name="Roach J."/>
            <person name="Grant S.R."/>
            <person name="Jones C.D."/>
            <person name="Dangl J.L."/>
        </authorList>
    </citation>
    <scope>NUCLEOTIDE SEQUENCE [LARGE SCALE GENOMIC DNA]</scope>
    <source>
        <strain evidence="2 3">301020</strain>
    </source>
</reference>
<dbReference type="GO" id="GO:0003824">
    <property type="term" value="F:catalytic activity"/>
    <property type="evidence" value="ECO:0007669"/>
    <property type="project" value="InterPro"/>
</dbReference>
<evidence type="ECO:0000313" key="3">
    <source>
        <dbReference type="Proteomes" id="UP000003465"/>
    </source>
</evidence>
<protein>
    <submittedName>
        <fullName evidence="2">Pyoverdine sidechain peptide synthetase IV, D-Asp-L-Ser component</fullName>
    </submittedName>
</protein>
<comment type="caution">
    <text evidence="2">The sequence shown here is derived from an EMBL/GenBank/DDBJ whole genome shotgun (WGS) entry which is preliminary data.</text>
</comment>
<dbReference type="SUPFAM" id="SSF52777">
    <property type="entry name" value="CoA-dependent acyltransferases"/>
    <property type="match status" value="1"/>
</dbReference>
<feature type="non-terminal residue" evidence="2">
    <location>
        <position position="1"/>
    </location>
</feature>
<dbReference type="AlphaFoldDB" id="A0A656GL47"/>
<dbReference type="Gene3D" id="3.30.559.30">
    <property type="entry name" value="Nonribosomal peptide synthetase, condensation domain"/>
    <property type="match status" value="1"/>
</dbReference>
<dbReference type="Pfam" id="PF00668">
    <property type="entry name" value="Condensation"/>
    <property type="match status" value="1"/>
</dbReference>
<dbReference type="Proteomes" id="UP000003465">
    <property type="component" value="Unassembled WGS sequence"/>
</dbReference>
<gene>
    <name evidence="2" type="ORF">PSYMO_34332</name>
</gene>
<evidence type="ECO:0000313" key="2">
    <source>
        <dbReference type="EMBL" id="EGH26241.1"/>
    </source>
</evidence>
<feature type="non-terminal residue" evidence="2">
    <location>
        <position position="83"/>
    </location>
</feature>
<feature type="domain" description="Condensation" evidence="1">
    <location>
        <begin position="1"/>
        <end position="69"/>
    </location>
</feature>
<name>A0A656GL47_PSEA0</name>
<evidence type="ECO:0000259" key="1">
    <source>
        <dbReference type="Pfam" id="PF00668"/>
    </source>
</evidence>
<sequence length="83" mass="9278">IGFFINTQVLRVQVDEQQSFAQLLDQVKQVVTGAQSHQELPFEHLVDALAPERNLGHNPLFQFKINQHVLAADDSGQRVSGLT</sequence>
<proteinExistence type="predicted"/>
<dbReference type="EMBL" id="AEAG01002065">
    <property type="protein sequence ID" value="EGH26241.1"/>
    <property type="molecule type" value="Genomic_DNA"/>
</dbReference>